<sequence length="601" mass="67650">MMHPTTTISTLLSARSVSRWFVLALLSLNMEPSHQQQQSVVSCDDDDESLLQLWFDVSTATRFPTTGSVVWRLQYASTRQSIRSESYNSWEELPEEVILCIPKQQQDDCLLLVVEDLQLDQFRIEWDGSPMTAGTAYPISQEGLSSYKSTTEIGESCIPTCSNDEALLNLTVFTGGSVGLDWEIVQEGERGIVREVSSCQKHTTSSTSITDDCGWSPWETYHVHECIPKTANDACYRFLLRDASSKLLSHPSHRQYPWVSLSLEDTTPLEFQAMAPFESVLLSSDDSSCKPLCQNDDEALLELFISRTGLQEQQQGSIDWSLVDLAQQDETVLMMQSVAWDHYDERQTWRREQTCVKRDACLQFFLSMEPDHPQSATGQYMLLLDNFIYADSTYQFSVNQGEGVPDSIITDGVTIGTECRSSICNTNSLMSLELVANNSGFYNAEWTLQPHESYLQDKTTMEGYFGYNRSGFRQNVCIPKYCFDLDVSVSDQKTEALESYSVTIDGTVYEDALLHRFGDDEPAFYQLHSMECPKYKDGLSPGSVAGVIVCSIAAAAVCIVLLQRILSLRKEIEDQQFQARMDDDKTTASESNHDDEPIDGP</sequence>
<gene>
    <name evidence="4" type="ORF">SEMRO_806_G205100.1</name>
</gene>
<accession>A0A9N8E8N5</accession>
<feature type="signal peptide" evidence="3">
    <location>
        <begin position="1"/>
        <end position="35"/>
    </location>
</feature>
<keyword evidence="2" id="KW-0812">Transmembrane</keyword>
<comment type="caution">
    <text evidence="4">The sequence shown here is derived from an EMBL/GenBank/DDBJ whole genome shotgun (WGS) entry which is preliminary data.</text>
</comment>
<organism evidence="4 5">
    <name type="scientific">Seminavis robusta</name>
    <dbReference type="NCBI Taxonomy" id="568900"/>
    <lineage>
        <taxon>Eukaryota</taxon>
        <taxon>Sar</taxon>
        <taxon>Stramenopiles</taxon>
        <taxon>Ochrophyta</taxon>
        <taxon>Bacillariophyta</taxon>
        <taxon>Bacillariophyceae</taxon>
        <taxon>Bacillariophycidae</taxon>
        <taxon>Naviculales</taxon>
        <taxon>Naviculaceae</taxon>
        <taxon>Seminavis</taxon>
    </lineage>
</organism>
<keyword evidence="5" id="KW-1185">Reference proteome</keyword>
<evidence type="ECO:0000256" key="1">
    <source>
        <dbReference type="SAM" id="MobiDB-lite"/>
    </source>
</evidence>
<proteinExistence type="predicted"/>
<keyword evidence="3" id="KW-0732">Signal</keyword>
<reference evidence="4" key="1">
    <citation type="submission" date="2020-06" db="EMBL/GenBank/DDBJ databases">
        <authorList>
            <consortium name="Plant Systems Biology data submission"/>
        </authorList>
    </citation>
    <scope>NUCLEOTIDE SEQUENCE</scope>
    <source>
        <strain evidence="4">D6</strain>
    </source>
</reference>
<evidence type="ECO:0000256" key="3">
    <source>
        <dbReference type="SAM" id="SignalP"/>
    </source>
</evidence>
<keyword evidence="2" id="KW-1133">Transmembrane helix</keyword>
<dbReference type="AlphaFoldDB" id="A0A9N8E8N5"/>
<feature type="compositionally biased region" description="Basic and acidic residues" evidence="1">
    <location>
        <begin position="580"/>
        <end position="595"/>
    </location>
</feature>
<feature type="chain" id="PRO_5040433511" evidence="3">
    <location>
        <begin position="36"/>
        <end position="601"/>
    </location>
</feature>
<feature type="region of interest" description="Disordered" evidence="1">
    <location>
        <begin position="577"/>
        <end position="601"/>
    </location>
</feature>
<name>A0A9N8E8N5_9STRA</name>
<feature type="transmembrane region" description="Helical" evidence="2">
    <location>
        <begin position="542"/>
        <end position="562"/>
    </location>
</feature>
<protein>
    <submittedName>
        <fullName evidence="4">Uncharacterized protein</fullName>
    </submittedName>
</protein>
<evidence type="ECO:0000256" key="2">
    <source>
        <dbReference type="SAM" id="Phobius"/>
    </source>
</evidence>
<evidence type="ECO:0000313" key="4">
    <source>
        <dbReference type="EMBL" id="CAB9516771.1"/>
    </source>
</evidence>
<keyword evidence="2" id="KW-0472">Membrane</keyword>
<evidence type="ECO:0000313" key="5">
    <source>
        <dbReference type="Proteomes" id="UP001153069"/>
    </source>
</evidence>
<dbReference type="EMBL" id="CAICTM010000805">
    <property type="protein sequence ID" value="CAB9516771.1"/>
    <property type="molecule type" value="Genomic_DNA"/>
</dbReference>
<dbReference type="Proteomes" id="UP001153069">
    <property type="component" value="Unassembled WGS sequence"/>
</dbReference>